<feature type="compositionally biased region" description="Low complexity" evidence="1">
    <location>
        <begin position="35"/>
        <end position="49"/>
    </location>
</feature>
<protein>
    <submittedName>
        <fullName evidence="2">Uncharacterized protein</fullName>
    </submittedName>
</protein>
<organism evidence="2 3">
    <name type="scientific">Saccharothrix longispora</name>
    <dbReference type="NCBI Taxonomy" id="33920"/>
    <lineage>
        <taxon>Bacteria</taxon>
        <taxon>Bacillati</taxon>
        <taxon>Actinomycetota</taxon>
        <taxon>Actinomycetes</taxon>
        <taxon>Pseudonocardiales</taxon>
        <taxon>Pseudonocardiaceae</taxon>
        <taxon>Saccharothrix</taxon>
    </lineage>
</organism>
<evidence type="ECO:0000256" key="1">
    <source>
        <dbReference type="SAM" id="MobiDB-lite"/>
    </source>
</evidence>
<keyword evidence="3" id="KW-1185">Reference proteome</keyword>
<proteinExistence type="predicted"/>
<gene>
    <name evidence="2" type="ORF">J2S66_004644</name>
</gene>
<dbReference type="RefSeq" id="WP_310309335.1">
    <property type="nucleotide sequence ID" value="NZ_BAAAXB010000001.1"/>
</dbReference>
<reference evidence="2 3" key="1">
    <citation type="submission" date="2023-07" db="EMBL/GenBank/DDBJ databases">
        <title>Sequencing the genomes of 1000 actinobacteria strains.</title>
        <authorList>
            <person name="Klenk H.-P."/>
        </authorList>
    </citation>
    <scope>NUCLEOTIDE SEQUENCE [LARGE SCALE GENOMIC DNA]</scope>
    <source>
        <strain evidence="2 3">DSM 43749</strain>
    </source>
</reference>
<dbReference type="EMBL" id="JAVDSG010000001">
    <property type="protein sequence ID" value="MDR6596260.1"/>
    <property type="molecule type" value="Genomic_DNA"/>
</dbReference>
<feature type="region of interest" description="Disordered" evidence="1">
    <location>
        <begin position="35"/>
        <end position="113"/>
    </location>
</feature>
<dbReference type="Proteomes" id="UP001268819">
    <property type="component" value="Unassembled WGS sequence"/>
</dbReference>
<sequence length="113" mass="10954">MPVRSGVPVLPLAAGLVVVPTAVTALWFGGHGEEVAGAPAAASPSTGHGVPRPTAAPVRPTQEPARSAGRDGAVRESPVGRGAPAESISAGVAVDPVRGPSFGGGPRVDVLVG</sequence>
<name>A0ABU1Q038_9PSEU</name>
<accession>A0ABU1Q038</accession>
<evidence type="ECO:0000313" key="3">
    <source>
        <dbReference type="Proteomes" id="UP001268819"/>
    </source>
</evidence>
<comment type="caution">
    <text evidence="2">The sequence shown here is derived from an EMBL/GenBank/DDBJ whole genome shotgun (WGS) entry which is preliminary data.</text>
</comment>
<evidence type="ECO:0000313" key="2">
    <source>
        <dbReference type="EMBL" id="MDR6596260.1"/>
    </source>
</evidence>